<organism evidence="3 4">
    <name type="scientific">Echinococcus multilocularis</name>
    <name type="common">Fox tapeworm</name>
    <dbReference type="NCBI Taxonomy" id="6211"/>
    <lineage>
        <taxon>Eukaryota</taxon>
        <taxon>Metazoa</taxon>
        <taxon>Spiralia</taxon>
        <taxon>Lophotrochozoa</taxon>
        <taxon>Platyhelminthes</taxon>
        <taxon>Cestoda</taxon>
        <taxon>Eucestoda</taxon>
        <taxon>Cyclophyllidea</taxon>
        <taxon>Taeniidae</taxon>
        <taxon>Echinococcus</taxon>
    </lineage>
</organism>
<dbReference type="GO" id="GO:0048488">
    <property type="term" value="P:synaptic vesicle endocytosis"/>
    <property type="evidence" value="ECO:0007669"/>
    <property type="project" value="TreeGrafter"/>
</dbReference>
<dbReference type="InterPro" id="IPR000008">
    <property type="entry name" value="C2_dom"/>
</dbReference>
<accession>A0A068YJD2</accession>
<dbReference type="GO" id="GO:0001786">
    <property type="term" value="F:phosphatidylserine binding"/>
    <property type="evidence" value="ECO:0007669"/>
    <property type="project" value="TreeGrafter"/>
</dbReference>
<evidence type="ECO:0000313" key="4">
    <source>
        <dbReference type="Proteomes" id="UP000017246"/>
    </source>
</evidence>
<dbReference type="GO" id="GO:0030276">
    <property type="term" value="F:clathrin binding"/>
    <property type="evidence" value="ECO:0007669"/>
    <property type="project" value="TreeGrafter"/>
</dbReference>
<dbReference type="Proteomes" id="UP000017246">
    <property type="component" value="Unassembled WGS sequence"/>
</dbReference>
<dbReference type="GO" id="GO:0048791">
    <property type="term" value="P:calcium ion-regulated exocytosis of neurotransmitter"/>
    <property type="evidence" value="ECO:0007669"/>
    <property type="project" value="TreeGrafter"/>
</dbReference>
<feature type="transmembrane region" description="Helical" evidence="1">
    <location>
        <begin position="382"/>
        <end position="401"/>
    </location>
</feature>
<keyword evidence="4" id="KW-1185">Reference proteome</keyword>
<dbReference type="OMA" id="LICIFRC"/>
<feature type="domain" description="C2" evidence="2">
    <location>
        <begin position="98"/>
        <end position="229"/>
    </location>
</feature>
<dbReference type="OrthoDB" id="10259057at2759"/>
<dbReference type="SMART" id="SM00239">
    <property type="entry name" value="C2"/>
    <property type="match status" value="2"/>
</dbReference>
<gene>
    <name evidence="3" type="ORF">EmuJ_001009500</name>
</gene>
<proteinExistence type="predicted"/>
<feature type="domain" description="C2" evidence="2">
    <location>
        <begin position="244"/>
        <end position="380"/>
    </location>
</feature>
<dbReference type="GO" id="GO:0005509">
    <property type="term" value="F:calcium ion binding"/>
    <property type="evidence" value="ECO:0007669"/>
    <property type="project" value="TreeGrafter"/>
</dbReference>
<dbReference type="PANTHER" id="PTHR10024:SF227">
    <property type="entry name" value="SYNAPTOTAGMIN 1"/>
    <property type="match status" value="1"/>
</dbReference>
<dbReference type="Pfam" id="PF00168">
    <property type="entry name" value="C2"/>
    <property type="match status" value="2"/>
</dbReference>
<keyword evidence="1" id="KW-0812">Transmembrane</keyword>
<evidence type="ECO:0000256" key="1">
    <source>
        <dbReference type="SAM" id="Phobius"/>
    </source>
</evidence>
<evidence type="ECO:0000259" key="2">
    <source>
        <dbReference type="PROSITE" id="PS50004"/>
    </source>
</evidence>
<dbReference type="SUPFAM" id="SSF49562">
    <property type="entry name" value="C2 domain (Calcium/lipid-binding domain, CaLB)"/>
    <property type="match status" value="2"/>
</dbReference>
<evidence type="ECO:0000313" key="3">
    <source>
        <dbReference type="EMBL" id="CDS42386.1"/>
    </source>
</evidence>
<dbReference type="eggNOG" id="KOG1028">
    <property type="taxonomic scope" value="Eukaryota"/>
</dbReference>
<dbReference type="Gene3D" id="2.60.40.150">
    <property type="entry name" value="C2 domain"/>
    <property type="match status" value="2"/>
</dbReference>
<dbReference type="InterPro" id="IPR035892">
    <property type="entry name" value="C2_domain_sf"/>
</dbReference>
<dbReference type="SMR" id="A0A068YJD2"/>
<name>A0A068YJD2_ECHMU</name>
<reference evidence="3" key="1">
    <citation type="journal article" date="2013" name="Nature">
        <title>The genomes of four tapeworm species reveal adaptations to parasitism.</title>
        <authorList>
            <person name="Tsai I.J."/>
            <person name="Zarowiecki M."/>
            <person name="Holroyd N."/>
            <person name="Garciarrubio A."/>
            <person name="Sanchez-Flores A."/>
            <person name="Brooks K.L."/>
            <person name="Tracey A."/>
            <person name="Bobes R.J."/>
            <person name="Fragoso G."/>
            <person name="Sciutto E."/>
            <person name="Aslett M."/>
            <person name="Beasley H."/>
            <person name="Bennett H.M."/>
            <person name="Cai J."/>
            <person name="Camicia F."/>
            <person name="Clark R."/>
            <person name="Cucher M."/>
            <person name="De Silva N."/>
            <person name="Day T.A."/>
            <person name="Deplazes P."/>
            <person name="Estrada K."/>
            <person name="Fernandez C."/>
            <person name="Holland P.W."/>
            <person name="Hou J."/>
            <person name="Hu S."/>
            <person name="Huckvale T."/>
            <person name="Hung S.S."/>
            <person name="Kamenetzky L."/>
            <person name="Keane J.A."/>
            <person name="Kiss F."/>
            <person name="Koziol U."/>
            <person name="Lambert O."/>
            <person name="Liu K."/>
            <person name="Luo X."/>
            <person name="Luo Y."/>
            <person name="Macchiaroli N."/>
            <person name="Nichol S."/>
            <person name="Paps J."/>
            <person name="Parkinson J."/>
            <person name="Pouchkina-Stantcheva N."/>
            <person name="Riddiford N."/>
            <person name="Rosenzvit M."/>
            <person name="Salinas G."/>
            <person name="Wasmuth J.D."/>
            <person name="Zamanian M."/>
            <person name="Zheng Y."/>
            <person name="Cai X."/>
            <person name="Soberon X."/>
            <person name="Olson P.D."/>
            <person name="Laclette J.P."/>
            <person name="Brehm K."/>
            <person name="Berriman M."/>
            <person name="Garciarrubio A."/>
            <person name="Bobes R.J."/>
            <person name="Fragoso G."/>
            <person name="Sanchez-Flores A."/>
            <person name="Estrada K."/>
            <person name="Cevallos M.A."/>
            <person name="Morett E."/>
            <person name="Gonzalez V."/>
            <person name="Portillo T."/>
            <person name="Ochoa-Leyva A."/>
            <person name="Jose M.V."/>
            <person name="Sciutto E."/>
            <person name="Landa A."/>
            <person name="Jimenez L."/>
            <person name="Valdes V."/>
            <person name="Carrero J.C."/>
            <person name="Larralde C."/>
            <person name="Morales-Montor J."/>
            <person name="Limon-Lason J."/>
            <person name="Soberon X."/>
            <person name="Laclette J.P."/>
        </authorList>
    </citation>
    <scope>NUCLEOTIDE SEQUENCE [LARGE SCALE GENOMIC DNA]</scope>
</reference>
<dbReference type="GO" id="GO:0098793">
    <property type="term" value="C:presynapse"/>
    <property type="evidence" value="ECO:0007669"/>
    <property type="project" value="GOC"/>
</dbReference>
<feature type="transmembrane region" description="Helical" evidence="1">
    <location>
        <begin position="40"/>
        <end position="64"/>
    </location>
</feature>
<dbReference type="PANTHER" id="PTHR10024">
    <property type="entry name" value="SYNAPTOTAGMIN"/>
    <property type="match status" value="1"/>
</dbReference>
<keyword evidence="1" id="KW-0472">Membrane</keyword>
<dbReference type="GO" id="GO:0005544">
    <property type="term" value="F:calcium-dependent phospholipid binding"/>
    <property type="evidence" value="ECO:0007669"/>
    <property type="project" value="TreeGrafter"/>
</dbReference>
<dbReference type="GO" id="GO:0005886">
    <property type="term" value="C:plasma membrane"/>
    <property type="evidence" value="ECO:0007669"/>
    <property type="project" value="TreeGrafter"/>
</dbReference>
<dbReference type="GO" id="GO:0070382">
    <property type="term" value="C:exocytic vesicle"/>
    <property type="evidence" value="ECO:0007669"/>
    <property type="project" value="TreeGrafter"/>
</dbReference>
<keyword evidence="1" id="KW-1133">Transmembrane helix</keyword>
<dbReference type="PROSITE" id="PS50004">
    <property type="entry name" value="C2"/>
    <property type="match status" value="2"/>
</dbReference>
<dbReference type="EMBL" id="LN902842">
    <property type="protein sequence ID" value="CDS42386.1"/>
    <property type="molecule type" value="Genomic_DNA"/>
</dbReference>
<dbReference type="STRING" id="6211.A0A068YJD2"/>
<dbReference type="AlphaFoldDB" id="A0A068YJD2"/>
<protein>
    <submittedName>
        <fullName evidence="3">Synaptotagmin 2</fullName>
    </submittedName>
</protein>
<dbReference type="GO" id="GO:0000149">
    <property type="term" value="F:SNARE binding"/>
    <property type="evidence" value="ECO:0007669"/>
    <property type="project" value="TreeGrafter"/>
</dbReference>
<reference evidence="3" key="2">
    <citation type="submission" date="2015-11" db="EMBL/GenBank/DDBJ databases">
        <authorList>
            <person name="Zhang Y."/>
            <person name="Guo Z."/>
        </authorList>
    </citation>
    <scope>NUCLEOTIDE SEQUENCE</scope>
</reference>
<sequence length="421" mass="47565">MITKAVTSVTQFATTPQPDHLMSNSFLAWSGGVLNITNSALLIFVLILIFIAIILGCVLLICIFRCCCSKRQKHRPTYQKMPSLYVDQLPGQGGKVDALGTLEYSLEYSMKTNELKVGVIQVMDLSAKSASDQLDPYVKVILVIDDPVDKPKPKHKQKLPIYKTDIKHNCQSACFNEQFSYKLPYDCLKRAHIRLIVYDYDSNLKDLVIGEVFVSLEAIPMENYVGKTYEAVGYLGPSLGADDEPGQLCIVLKQVLQSEELHVHILEARQLALPLLHGKRYPDTQVSVTLHIGNKKLANKKTGFREGNVNPYFGETLIFNVRRDKLMVSDLTCSIKYRAHGGLLRTFGKVHLGTTVNEASNQKQWNEMIQSPGRPVAMWHSIVPKVLLLLNLVFNLLFHLLRNFDSKLMHDRENASVYRPY</sequence>